<dbReference type="Pfam" id="PF13552">
    <property type="entry name" value="DUF4127"/>
    <property type="match status" value="1"/>
</dbReference>
<gene>
    <name evidence="2" type="ordered locus">Deipr_0835</name>
</gene>
<reference evidence="3" key="1">
    <citation type="submission" date="2011-02" db="EMBL/GenBank/DDBJ databases">
        <title>The complete sequence of chromosome of Deinococcus proteolyticus DSM 20540.</title>
        <authorList>
            <consortium name="US DOE Joint Genome Institute (JGI-PGF)"/>
            <person name="Lucas S."/>
            <person name="Copeland A."/>
            <person name="Lapidus A."/>
            <person name="Bruce D."/>
            <person name="Goodwin L."/>
            <person name="Pitluck S."/>
            <person name="Kyrpides N."/>
            <person name="Mavromatis K."/>
            <person name="Pagani I."/>
            <person name="Ivanova N."/>
            <person name="Ovchinnikova G."/>
            <person name="Zeytun A."/>
            <person name="Detter J.C."/>
            <person name="Han C."/>
            <person name="Land M."/>
            <person name="Hauser L."/>
            <person name="Markowitz V."/>
            <person name="Cheng J.-F."/>
            <person name="Hugenholtz P."/>
            <person name="Woyke T."/>
            <person name="Wu D."/>
            <person name="Pukall R."/>
            <person name="Steenblock K."/>
            <person name="Brambilla E."/>
            <person name="Klenk H.-P."/>
            <person name="Eisen J.A."/>
        </authorList>
    </citation>
    <scope>NUCLEOTIDE SEQUENCE [LARGE SCALE GENOMIC DNA]</scope>
    <source>
        <strain evidence="3">ATCC 35074 / DSM 20540 / JCM 6276 / NBRC 101906 / NCIMB 13154 / VKM Ac-1939 / CCM 2703 / MRP</strain>
    </source>
</reference>
<dbReference type="RefSeq" id="WP_013614600.1">
    <property type="nucleotide sequence ID" value="NC_015161.1"/>
</dbReference>
<keyword evidence="1" id="KW-0732">Signal</keyword>
<dbReference type="HOGENOM" id="CLU_031189_1_0_0"/>
<dbReference type="OrthoDB" id="56056at2"/>
<evidence type="ECO:0000256" key="1">
    <source>
        <dbReference type="SAM" id="SignalP"/>
    </source>
</evidence>
<name>F0RM71_DEIPM</name>
<dbReference type="EMBL" id="CP002536">
    <property type="protein sequence ID" value="ADY25991.1"/>
    <property type="molecule type" value="Genomic_DNA"/>
</dbReference>
<protein>
    <recommendedName>
        <fullName evidence="4">DUF4127 family protein</fullName>
    </recommendedName>
</protein>
<dbReference type="AlphaFoldDB" id="F0RM71"/>
<dbReference type="eggNOG" id="ENOG5030B5F">
    <property type="taxonomic scope" value="Bacteria"/>
</dbReference>
<evidence type="ECO:0000313" key="3">
    <source>
        <dbReference type="Proteomes" id="UP000007718"/>
    </source>
</evidence>
<sequence>MSSRIFPLFLSAALLTAPAGAQTLIPLDSRPATSRLPAAIAGLGSGDLKVVPRELLGTAQQGADPARLLEWLRTEGAGRRDEPLIVALDALAYGGLVQSRKSTDSAARVRSRLLPLREWQRETGRPIYAFITVPRHPDAVDRERNFEVARLLTRWAAAGVFKELHIAWDDALPGSPAPAEGARLAAFAAEVAPGNVRVYPGADEVLALLSARALSPAAKTVQAVYSDPKLAQEVIKYEGIPLTRSVQNHAEAAGFHMASQGQQPDLTLYVFNGGDPRRAALAVSALLRRGPVAVADVEKVNLGNTRLWKDLGTLQRDANLTALAAWGTPGNNLGSALAHAKLTLDGVDPARQQALLAREYANDLIYSTRLRAALRAAIPEAEMNTPAAQEKLMELAAEYFPLNLGGRYGLDQVNLPWGRSFEWDFDLSPAE</sequence>
<evidence type="ECO:0008006" key="4">
    <source>
        <dbReference type="Google" id="ProtNLM"/>
    </source>
</evidence>
<organism evidence="2 3">
    <name type="scientific">Deinococcus proteolyticus (strain ATCC 35074 / DSM 20540 / JCM 6276 / NBRC 101906 / NCIMB 13154 / VKM Ac-1939 / CCM 2703 / MRP)</name>
    <dbReference type="NCBI Taxonomy" id="693977"/>
    <lineage>
        <taxon>Bacteria</taxon>
        <taxon>Thermotogati</taxon>
        <taxon>Deinococcota</taxon>
        <taxon>Deinococci</taxon>
        <taxon>Deinococcales</taxon>
        <taxon>Deinococcaceae</taxon>
        <taxon>Deinococcus</taxon>
    </lineage>
</organism>
<dbReference type="STRING" id="693977.Deipr_0835"/>
<dbReference type="Proteomes" id="UP000007718">
    <property type="component" value="Chromosome"/>
</dbReference>
<reference evidence="2 3" key="2">
    <citation type="journal article" date="2012" name="Stand. Genomic Sci.">
        <title>Complete genome sequence of the orange-red pigmented, radioresistant Deinococcus proteolyticus type strain (MRP(T)).</title>
        <authorList>
            <person name="Copeland A."/>
            <person name="Zeytun A."/>
            <person name="Yassawong M."/>
            <person name="Nolan M."/>
            <person name="Lucas S."/>
            <person name="Hammon N."/>
            <person name="Deshpande S."/>
            <person name="Cheng J.F."/>
            <person name="Han C."/>
            <person name="Tapia R."/>
            <person name="Goodwin L.A."/>
            <person name="Pitluck S."/>
            <person name="Mavromatis K."/>
            <person name="Liolios K."/>
            <person name="Pagani I."/>
            <person name="Ivanova N."/>
            <person name="Mikhailova N."/>
            <person name="Pati A."/>
            <person name="Chen A."/>
            <person name="Palaniappan K."/>
            <person name="Land M."/>
            <person name="Hauser L."/>
            <person name="Jeffries C.D."/>
            <person name="Brambilla E.M."/>
            <person name="Rohde M."/>
            <person name="Sikorski J."/>
            <person name="Pukall R."/>
            <person name="Goker M."/>
            <person name="Detter J.C."/>
            <person name="Woyke T."/>
            <person name="Bristow J."/>
            <person name="Eisen J.A."/>
            <person name="Markowitz V."/>
            <person name="Hugenholtz P."/>
            <person name="Kyrpides N.C."/>
            <person name="Klenk H.P."/>
            <person name="Lapidus A."/>
        </authorList>
    </citation>
    <scope>NUCLEOTIDE SEQUENCE [LARGE SCALE GENOMIC DNA]</scope>
    <source>
        <strain evidence="3">ATCC 35074 / DSM 20540 / JCM 6276 / NBRC 101906 / NCIMB 13154 / VKM Ac-1939 / CCM 2703 / MRP</strain>
    </source>
</reference>
<feature type="signal peptide" evidence="1">
    <location>
        <begin position="1"/>
        <end position="21"/>
    </location>
</feature>
<keyword evidence="3" id="KW-1185">Reference proteome</keyword>
<dbReference type="InterPro" id="IPR025394">
    <property type="entry name" value="DUF4127"/>
</dbReference>
<proteinExistence type="predicted"/>
<feature type="chain" id="PRO_5003257742" description="DUF4127 family protein" evidence="1">
    <location>
        <begin position="22"/>
        <end position="431"/>
    </location>
</feature>
<dbReference type="KEGG" id="dpt:Deipr_0835"/>
<evidence type="ECO:0000313" key="2">
    <source>
        <dbReference type="EMBL" id="ADY25991.1"/>
    </source>
</evidence>
<accession>F0RM71</accession>